<feature type="compositionally biased region" description="Basic and acidic residues" evidence="10">
    <location>
        <begin position="439"/>
        <end position="450"/>
    </location>
</feature>
<dbReference type="PANTHER" id="PTHR11702">
    <property type="entry name" value="DEVELOPMENTALLY REGULATED GTP-BINDING PROTEIN-RELATED"/>
    <property type="match status" value="1"/>
</dbReference>
<dbReference type="PROSITE" id="PS00905">
    <property type="entry name" value="GTP1_OBG"/>
    <property type="match status" value="1"/>
</dbReference>
<dbReference type="InterPro" id="IPR036726">
    <property type="entry name" value="GTP1_OBG_dom_sf"/>
</dbReference>
<comment type="similarity">
    <text evidence="2 9">Belongs to the TRAFAC class OBG-HflX-like GTPase superfamily. OBG GTPase family.</text>
</comment>
<evidence type="ECO:0000256" key="6">
    <source>
        <dbReference type="ARBA" id="ARBA00022801"/>
    </source>
</evidence>
<feature type="binding site" evidence="9">
    <location>
        <begin position="282"/>
        <end position="285"/>
    </location>
    <ligand>
        <name>GTP</name>
        <dbReference type="ChEBI" id="CHEBI:37565"/>
    </ligand>
</feature>
<dbReference type="EC" id="3.6.5.-" evidence="9"/>
<dbReference type="SUPFAM" id="SSF82051">
    <property type="entry name" value="Obg GTP-binding protein N-terminal domain"/>
    <property type="match status" value="1"/>
</dbReference>
<dbReference type="HAMAP" id="MF_01454">
    <property type="entry name" value="GTPase_Obg"/>
    <property type="match status" value="1"/>
</dbReference>
<keyword evidence="3 9" id="KW-0963">Cytoplasm</keyword>
<evidence type="ECO:0000259" key="13">
    <source>
        <dbReference type="PROSITE" id="PS51883"/>
    </source>
</evidence>
<dbReference type="Pfam" id="PF09269">
    <property type="entry name" value="DUF1967"/>
    <property type="match status" value="1"/>
</dbReference>
<dbReference type="Gene3D" id="2.70.210.12">
    <property type="entry name" value="GTP1/OBG domain"/>
    <property type="match status" value="1"/>
</dbReference>
<evidence type="ECO:0000313" key="15">
    <source>
        <dbReference type="Proteomes" id="UP001291653"/>
    </source>
</evidence>
<dbReference type="EMBL" id="BSBI01000002">
    <property type="protein sequence ID" value="GLF93735.1"/>
    <property type="molecule type" value="Genomic_DNA"/>
</dbReference>
<evidence type="ECO:0000259" key="11">
    <source>
        <dbReference type="PROSITE" id="PS51710"/>
    </source>
</evidence>
<dbReference type="InterPro" id="IPR031167">
    <property type="entry name" value="G_OBG"/>
</dbReference>
<evidence type="ECO:0000256" key="3">
    <source>
        <dbReference type="ARBA" id="ARBA00022490"/>
    </source>
</evidence>
<dbReference type="PRINTS" id="PR00326">
    <property type="entry name" value="GTP1OBG"/>
</dbReference>
<dbReference type="PROSITE" id="PS51710">
    <property type="entry name" value="G_OBG"/>
    <property type="match status" value="1"/>
</dbReference>
<comment type="function">
    <text evidence="9">An essential GTPase which binds GTP, GDP and possibly (p)ppGpp with moderate affinity, with high nucleotide exchange rates and a fairly low GTP hydrolysis rate. Plays a role in control of the cell cycle, stress response, ribosome biogenesis and in those bacteria that undergo differentiation, in morphogenesis control.</text>
</comment>
<protein>
    <recommendedName>
        <fullName evidence="9">GTPase Obg</fullName>
        <ecNumber evidence="9">3.6.5.-</ecNumber>
    </recommendedName>
    <alternativeName>
        <fullName evidence="9">GTP-binding protein Obg</fullName>
    </alternativeName>
</protein>
<dbReference type="NCBIfam" id="NF008954">
    <property type="entry name" value="PRK12296.1"/>
    <property type="match status" value="1"/>
</dbReference>
<keyword evidence="4 9" id="KW-0479">Metal-binding</keyword>
<proteinExistence type="inferred from homology"/>
<sequence>MTTFVDRVELHVAAGNGGHGCASVHREKFKPLGGPDGGNGGRGGDVILVVDQSVTTLLDYHHSPHRKATNGQPGEGGNRSGKDGQDLVLPVPDGTVVLDRHGEVLADLVGHGTTFVAGQGGRGGLGNAALSSARRKAPGFALLGVPGEARDVVLELKTVADVALVGYPSAGKSSLISVLSAAKPKIADYPFTTLVPNLGVVTAGSTVYTMADVPGLIPGASQGKGLGLEFLRHVERCSVLVHVLDTATLESERDPLSDLDAIEAELKQYGGLEDRPRIVVLNKVDIPDGQDLAELIRPDLQARGYRIFEVSAVARTGLKELSFALAGIVAEARAAKPVQEATRIVIRPKAVDDAGFTVRQEADGLFRVRGEKPERWVRQTDFNNDEAVGYLADRLNRLGVEDQLMKAGARAGDGVAIGPEDNAVVFDWEPSMNAGAEMLGRRGEDHRMEAPRPAAQRRRDRDAERDDAQQAYDEFDPFK</sequence>
<dbReference type="NCBIfam" id="NF008956">
    <property type="entry name" value="PRK12299.1"/>
    <property type="match status" value="1"/>
</dbReference>
<organism evidence="14 15">
    <name type="scientific">Streptomyces yaizuensis</name>
    <dbReference type="NCBI Taxonomy" id="2989713"/>
    <lineage>
        <taxon>Bacteria</taxon>
        <taxon>Bacillati</taxon>
        <taxon>Actinomycetota</taxon>
        <taxon>Actinomycetes</taxon>
        <taxon>Kitasatosporales</taxon>
        <taxon>Streptomycetaceae</taxon>
        <taxon>Streptomyces</taxon>
    </lineage>
</organism>
<keyword evidence="8 9" id="KW-0342">GTP-binding</keyword>
<dbReference type="CDD" id="cd01898">
    <property type="entry name" value="Obg"/>
    <property type="match status" value="1"/>
</dbReference>
<comment type="cofactor">
    <cofactor evidence="1 9">
        <name>Mg(2+)</name>
        <dbReference type="ChEBI" id="CHEBI:18420"/>
    </cofactor>
</comment>
<dbReference type="InterPro" id="IPR006169">
    <property type="entry name" value="GTP1_OBG_dom"/>
</dbReference>
<evidence type="ECO:0000256" key="9">
    <source>
        <dbReference type="HAMAP-Rule" id="MF_01454"/>
    </source>
</evidence>
<dbReference type="SUPFAM" id="SSF102741">
    <property type="entry name" value="Obg GTP-binding protein C-terminal domain"/>
    <property type="match status" value="1"/>
</dbReference>
<dbReference type="InterPro" id="IPR045086">
    <property type="entry name" value="OBG_GTPase"/>
</dbReference>
<dbReference type="NCBIfam" id="NF008955">
    <property type="entry name" value="PRK12297.1"/>
    <property type="match status" value="1"/>
</dbReference>
<dbReference type="Gene3D" id="3.40.50.300">
    <property type="entry name" value="P-loop containing nucleotide triphosphate hydrolases"/>
    <property type="match status" value="1"/>
</dbReference>
<dbReference type="Proteomes" id="UP001291653">
    <property type="component" value="Unassembled WGS sequence"/>
</dbReference>
<keyword evidence="6 9" id="KW-0378">Hydrolase</keyword>
<dbReference type="Gene3D" id="3.30.300.350">
    <property type="entry name" value="GTP-binding protein OBG, C-terminal domain"/>
    <property type="match status" value="1"/>
</dbReference>
<dbReference type="NCBIfam" id="TIGR02729">
    <property type="entry name" value="Obg_CgtA"/>
    <property type="match status" value="1"/>
</dbReference>
<evidence type="ECO:0000256" key="1">
    <source>
        <dbReference type="ARBA" id="ARBA00001946"/>
    </source>
</evidence>
<feature type="binding site" evidence="9">
    <location>
        <begin position="212"/>
        <end position="215"/>
    </location>
    <ligand>
        <name>GTP</name>
        <dbReference type="ChEBI" id="CHEBI:37565"/>
    </ligand>
</feature>
<feature type="binding site" evidence="9">
    <location>
        <begin position="311"/>
        <end position="313"/>
    </location>
    <ligand>
        <name>GTP</name>
        <dbReference type="ChEBI" id="CHEBI:37565"/>
    </ligand>
</feature>
<dbReference type="SUPFAM" id="SSF52540">
    <property type="entry name" value="P-loop containing nucleoside triphosphate hydrolases"/>
    <property type="match status" value="1"/>
</dbReference>
<comment type="caution">
    <text evidence="14">The sequence shown here is derived from an EMBL/GenBank/DDBJ whole genome shotgun (WGS) entry which is preliminary data.</text>
</comment>
<dbReference type="PROSITE" id="PS51881">
    <property type="entry name" value="OCT"/>
    <property type="match status" value="1"/>
</dbReference>
<dbReference type="InterPro" id="IPR006074">
    <property type="entry name" value="GTP1-OBG_CS"/>
</dbReference>
<gene>
    <name evidence="14" type="primary">obgE</name>
    <name evidence="9" type="synonym">obg</name>
    <name evidence="14" type="ORF">SYYSPA8_05580</name>
</gene>
<dbReference type="InterPro" id="IPR015349">
    <property type="entry name" value="OCT_dom"/>
</dbReference>
<dbReference type="PROSITE" id="PS51883">
    <property type="entry name" value="OBG"/>
    <property type="match status" value="1"/>
</dbReference>
<dbReference type="InterPro" id="IPR014100">
    <property type="entry name" value="GTP-bd_Obg/CgtA"/>
</dbReference>
<evidence type="ECO:0000256" key="8">
    <source>
        <dbReference type="ARBA" id="ARBA00023134"/>
    </source>
</evidence>
<name>A0ABQ5NTQ5_9ACTN</name>
<feature type="domain" description="OBG-type G" evidence="11">
    <location>
        <begin position="160"/>
        <end position="330"/>
    </location>
</feature>
<dbReference type="Pfam" id="PF01926">
    <property type="entry name" value="MMR_HSR1"/>
    <property type="match status" value="1"/>
</dbReference>
<feature type="binding site" evidence="9">
    <location>
        <begin position="191"/>
        <end position="195"/>
    </location>
    <ligand>
        <name>GTP</name>
        <dbReference type="ChEBI" id="CHEBI:37565"/>
    </ligand>
</feature>
<evidence type="ECO:0000259" key="12">
    <source>
        <dbReference type="PROSITE" id="PS51881"/>
    </source>
</evidence>
<feature type="region of interest" description="Disordered" evidence="10">
    <location>
        <begin position="438"/>
        <end position="479"/>
    </location>
</feature>
<dbReference type="PANTHER" id="PTHR11702:SF31">
    <property type="entry name" value="MITOCHONDRIAL RIBOSOME-ASSOCIATED GTPASE 2"/>
    <property type="match status" value="1"/>
</dbReference>
<dbReference type="RefSeq" id="WP_323445825.1">
    <property type="nucleotide sequence ID" value="NZ_BSBI01000002.1"/>
</dbReference>
<dbReference type="InterPro" id="IPR036346">
    <property type="entry name" value="GTP-bd_prot_GTP1/OBG_C_sf"/>
</dbReference>
<feature type="compositionally biased region" description="Basic and acidic residues" evidence="10">
    <location>
        <begin position="457"/>
        <end position="468"/>
    </location>
</feature>
<comment type="subunit">
    <text evidence="9">Monomer.</text>
</comment>
<feature type="binding site" evidence="9">
    <location>
        <begin position="166"/>
        <end position="173"/>
    </location>
    <ligand>
        <name>GTP</name>
        <dbReference type="ChEBI" id="CHEBI:37565"/>
    </ligand>
</feature>
<feature type="region of interest" description="Disordered" evidence="10">
    <location>
        <begin position="60"/>
        <end position="86"/>
    </location>
</feature>
<accession>A0ABQ5NTQ5</accession>
<keyword evidence="5 9" id="KW-0547">Nucleotide-binding</keyword>
<dbReference type="Pfam" id="PF01018">
    <property type="entry name" value="GTP1_OBG"/>
    <property type="match status" value="1"/>
</dbReference>
<comment type="subcellular location">
    <subcellularLocation>
        <location evidence="9">Cytoplasm</location>
    </subcellularLocation>
</comment>
<keyword evidence="7 9" id="KW-0460">Magnesium</keyword>
<evidence type="ECO:0000256" key="2">
    <source>
        <dbReference type="ARBA" id="ARBA00007699"/>
    </source>
</evidence>
<dbReference type="InterPro" id="IPR006073">
    <property type="entry name" value="GTP-bd"/>
</dbReference>
<dbReference type="NCBIfam" id="TIGR03595">
    <property type="entry name" value="Obg_CgtA_exten"/>
    <property type="match status" value="1"/>
</dbReference>
<feature type="domain" description="OCT" evidence="12">
    <location>
        <begin position="348"/>
        <end position="430"/>
    </location>
</feature>
<evidence type="ECO:0000256" key="4">
    <source>
        <dbReference type="ARBA" id="ARBA00022723"/>
    </source>
</evidence>
<evidence type="ECO:0000256" key="10">
    <source>
        <dbReference type="SAM" id="MobiDB-lite"/>
    </source>
</evidence>
<evidence type="ECO:0000313" key="14">
    <source>
        <dbReference type="EMBL" id="GLF93735.1"/>
    </source>
</evidence>
<evidence type="ECO:0000256" key="5">
    <source>
        <dbReference type="ARBA" id="ARBA00022741"/>
    </source>
</evidence>
<evidence type="ECO:0000256" key="7">
    <source>
        <dbReference type="ARBA" id="ARBA00022842"/>
    </source>
</evidence>
<dbReference type="InterPro" id="IPR027417">
    <property type="entry name" value="P-loop_NTPase"/>
</dbReference>
<feature type="binding site" evidence="9">
    <location>
        <position position="173"/>
    </location>
    <ligand>
        <name>Mg(2+)</name>
        <dbReference type="ChEBI" id="CHEBI:18420"/>
    </ligand>
</feature>
<feature type="domain" description="Obg" evidence="13">
    <location>
        <begin position="2"/>
        <end position="159"/>
    </location>
</feature>
<keyword evidence="15" id="KW-1185">Reference proteome</keyword>
<reference evidence="14 15" key="1">
    <citation type="submission" date="2022-10" db="EMBL/GenBank/DDBJ databases">
        <title>Draft genome sequence of Streptomyces sp. YSPA8.</title>
        <authorList>
            <person name="Moriuchi R."/>
            <person name="Dohra H."/>
            <person name="Yamamura H."/>
            <person name="Kodani S."/>
        </authorList>
    </citation>
    <scope>NUCLEOTIDE SEQUENCE [LARGE SCALE GENOMIC DNA]</scope>
    <source>
        <strain evidence="14 15">YSPA8</strain>
    </source>
</reference>
<feature type="binding site" evidence="9">
    <location>
        <position position="193"/>
    </location>
    <ligand>
        <name>Mg(2+)</name>
        <dbReference type="ChEBI" id="CHEBI:18420"/>
    </ligand>
</feature>